<gene>
    <name evidence="7" type="ORF">AVJ23_14820</name>
</gene>
<dbReference type="Proteomes" id="UP000054396">
    <property type="component" value="Unassembled WGS sequence"/>
</dbReference>
<evidence type="ECO:0000256" key="1">
    <source>
        <dbReference type="ARBA" id="ARBA00004829"/>
    </source>
</evidence>
<dbReference type="Pfam" id="PF01593">
    <property type="entry name" value="Amino_oxidase"/>
    <property type="match status" value="1"/>
</dbReference>
<dbReference type="GO" id="GO:0016117">
    <property type="term" value="P:carotenoid biosynthetic process"/>
    <property type="evidence" value="ECO:0007669"/>
    <property type="project" value="UniProtKB-KW"/>
</dbReference>
<dbReference type="SUPFAM" id="SSF51905">
    <property type="entry name" value="FAD/NAD(P)-binding domain"/>
    <property type="match status" value="1"/>
</dbReference>
<dbReference type="InterPro" id="IPR014105">
    <property type="entry name" value="Carotenoid/retinoid_OxRdtase"/>
</dbReference>
<evidence type="ECO:0000259" key="6">
    <source>
        <dbReference type="Pfam" id="PF01593"/>
    </source>
</evidence>
<accession>A0A0W7WHJ4</accession>
<dbReference type="PANTHER" id="PTHR43734:SF7">
    <property type="entry name" value="4,4'-DIAPONEUROSPORENE OXYGENASE"/>
    <property type="match status" value="1"/>
</dbReference>
<dbReference type="Gene3D" id="3.50.50.60">
    <property type="entry name" value="FAD/NAD(P)-binding domain"/>
    <property type="match status" value="2"/>
</dbReference>
<dbReference type="PANTHER" id="PTHR43734">
    <property type="entry name" value="PHYTOENE DESATURASE"/>
    <property type="match status" value="1"/>
</dbReference>
<evidence type="ECO:0000313" key="8">
    <source>
        <dbReference type="Proteomes" id="UP000054396"/>
    </source>
</evidence>
<organism evidence="7 8">
    <name type="scientific">Pseudoponticoccus marisrubri</name>
    <dbReference type="NCBI Taxonomy" id="1685382"/>
    <lineage>
        <taxon>Bacteria</taxon>
        <taxon>Pseudomonadati</taxon>
        <taxon>Pseudomonadota</taxon>
        <taxon>Alphaproteobacteria</taxon>
        <taxon>Rhodobacterales</taxon>
        <taxon>Roseobacteraceae</taxon>
        <taxon>Pseudoponticoccus</taxon>
    </lineage>
</organism>
<dbReference type="RefSeq" id="WP_058862991.1">
    <property type="nucleotide sequence ID" value="NZ_LPXO01000009.1"/>
</dbReference>
<dbReference type="GO" id="GO:0016491">
    <property type="term" value="F:oxidoreductase activity"/>
    <property type="evidence" value="ECO:0007669"/>
    <property type="project" value="UniProtKB-KW"/>
</dbReference>
<sequence>MEHAAPDRFDRPAALVIGAGVGGLATAMRLQAAGWQVDLFERAAHPGGKMRALPSAAGPVDAGPTVLTLKPVFEDLFATCGARLDTCVTLTRQEVLARHFWPDGARLDLSDDPSHNARAILAMAGPANRRAYQRFEAETRALYDAFDGPMLQSPDPSQRDLAGAVLRDPRLIAALSPHATLAAQLARRFPDPRLAQLFGRYATYVGGMPTHAPALLALIWQAEARGVWVVEGGMARLARAMADRLVALGGRLHLDSPVARIETEGARVTGLTLRCGTTHRADTVVFNGDPRALALGHLGAGVSRVAPQAAQEPRSLSARVWSFAATLRGPSLLHHNVFFGAAPRAEFADLARGAMPADPTLYVCAQDRGTGRATPDGPERFEIILNAAPLTTARDVPDEAATCHQRTFSTLARFGLCFDPEPGPEALTTPRDWDSLFPASAGSLYGQSPHGLTASLRRPRARTPVKGLWLVGGGVHPGPGVPMAALSARHAAAAIMADRVST</sequence>
<reference evidence="7 8" key="1">
    <citation type="submission" date="2015-12" db="EMBL/GenBank/DDBJ databases">
        <authorList>
            <person name="Shamseldin A."/>
            <person name="Moawad H."/>
            <person name="Abd El-Rahim W.M."/>
            <person name="Sadowsky M.J."/>
        </authorList>
    </citation>
    <scope>NUCLEOTIDE SEQUENCE [LARGE SCALE GENOMIC DNA]</scope>
    <source>
        <strain evidence="7 8">SJ5A-1</strain>
    </source>
</reference>
<protein>
    <submittedName>
        <fullName evidence="7">Methoxyneurosporene dehydrogenase</fullName>
    </submittedName>
</protein>
<evidence type="ECO:0000256" key="3">
    <source>
        <dbReference type="ARBA" id="ARBA00022746"/>
    </source>
</evidence>
<dbReference type="InterPro" id="IPR036188">
    <property type="entry name" value="FAD/NAD-bd_sf"/>
</dbReference>
<feature type="domain" description="Amine oxidase" evidence="6">
    <location>
        <begin position="22"/>
        <end position="496"/>
    </location>
</feature>
<comment type="similarity">
    <text evidence="2 5">Belongs to the carotenoid/retinoid oxidoreductase family.</text>
</comment>
<evidence type="ECO:0000256" key="4">
    <source>
        <dbReference type="ARBA" id="ARBA00023002"/>
    </source>
</evidence>
<dbReference type="NCBIfam" id="TIGR02734">
    <property type="entry name" value="crtI_fam"/>
    <property type="match status" value="1"/>
</dbReference>
<dbReference type="NCBIfam" id="NF045637">
    <property type="entry name" value="carotdesatCrtDProt"/>
    <property type="match status" value="1"/>
</dbReference>
<keyword evidence="8" id="KW-1185">Reference proteome</keyword>
<proteinExistence type="inferred from homology"/>
<keyword evidence="4 5" id="KW-0560">Oxidoreductase</keyword>
<dbReference type="AlphaFoldDB" id="A0A0W7WHJ4"/>
<evidence type="ECO:0000313" key="7">
    <source>
        <dbReference type="EMBL" id="KUF10015.1"/>
    </source>
</evidence>
<dbReference type="EMBL" id="LPXO01000009">
    <property type="protein sequence ID" value="KUF10015.1"/>
    <property type="molecule type" value="Genomic_DNA"/>
</dbReference>
<keyword evidence="3 5" id="KW-0125">Carotenoid biosynthesis</keyword>
<dbReference type="InterPro" id="IPR002937">
    <property type="entry name" value="Amino_oxidase"/>
</dbReference>
<evidence type="ECO:0000256" key="5">
    <source>
        <dbReference type="RuleBase" id="RU362075"/>
    </source>
</evidence>
<dbReference type="InterPro" id="IPR054841">
    <property type="entry name" value="carotdesatCrtD"/>
</dbReference>
<comment type="pathway">
    <text evidence="1 5">Carotenoid biosynthesis.</text>
</comment>
<dbReference type="STRING" id="1685382.AVJ23_14820"/>
<comment type="caution">
    <text evidence="7">The sequence shown here is derived from an EMBL/GenBank/DDBJ whole genome shotgun (WGS) entry which is preliminary data.</text>
</comment>
<dbReference type="OrthoDB" id="9774675at2"/>
<name>A0A0W7WHJ4_9RHOB</name>
<evidence type="ECO:0000256" key="2">
    <source>
        <dbReference type="ARBA" id="ARBA00006046"/>
    </source>
</evidence>